<feature type="transmembrane region" description="Helical" evidence="6">
    <location>
        <begin position="414"/>
        <end position="438"/>
    </location>
</feature>
<evidence type="ECO:0000256" key="2">
    <source>
        <dbReference type="ARBA" id="ARBA00022475"/>
    </source>
</evidence>
<evidence type="ECO:0000313" key="9">
    <source>
        <dbReference type="Proteomes" id="UP000293764"/>
    </source>
</evidence>
<feature type="domain" description="ABC3 transporter permease C-terminal" evidence="7">
    <location>
        <begin position="785"/>
        <end position="898"/>
    </location>
</feature>
<feature type="transmembrane region" description="Helical" evidence="6">
    <location>
        <begin position="548"/>
        <end position="567"/>
    </location>
</feature>
<evidence type="ECO:0000256" key="1">
    <source>
        <dbReference type="ARBA" id="ARBA00004651"/>
    </source>
</evidence>
<gene>
    <name evidence="8" type="ORF">EUA98_05980</name>
</gene>
<name>A0A4Q5N3U5_9MICO</name>
<dbReference type="Proteomes" id="UP000293764">
    <property type="component" value="Unassembled WGS sequence"/>
</dbReference>
<organism evidence="8 9">
    <name type="scientific">Pengzhenrongella frigida</name>
    <dbReference type="NCBI Taxonomy" id="1259133"/>
    <lineage>
        <taxon>Bacteria</taxon>
        <taxon>Bacillati</taxon>
        <taxon>Actinomycetota</taxon>
        <taxon>Actinomycetes</taxon>
        <taxon>Micrococcales</taxon>
        <taxon>Pengzhenrongella</taxon>
    </lineage>
</organism>
<evidence type="ECO:0000256" key="4">
    <source>
        <dbReference type="ARBA" id="ARBA00022989"/>
    </source>
</evidence>
<keyword evidence="3 6" id="KW-0812">Transmembrane</keyword>
<reference evidence="8 9" key="1">
    <citation type="submission" date="2019-01" db="EMBL/GenBank/DDBJ databases">
        <title>Novel species of Cellulomonas.</title>
        <authorList>
            <person name="Liu Q."/>
            <person name="Xin Y.-H."/>
        </authorList>
    </citation>
    <scope>NUCLEOTIDE SEQUENCE [LARGE SCALE GENOMIC DNA]</scope>
    <source>
        <strain evidence="8 9">HLT2-17</strain>
    </source>
</reference>
<comment type="caution">
    <text evidence="8">The sequence shown here is derived from an EMBL/GenBank/DDBJ whole genome shotgun (WGS) entry which is preliminary data.</text>
</comment>
<keyword evidence="9" id="KW-1185">Reference proteome</keyword>
<dbReference type="InterPro" id="IPR003838">
    <property type="entry name" value="ABC3_permease_C"/>
</dbReference>
<feature type="transmembrane region" description="Helical" evidence="6">
    <location>
        <begin position="874"/>
        <end position="898"/>
    </location>
</feature>
<protein>
    <submittedName>
        <fullName evidence="8">ABC transporter permease</fullName>
    </submittedName>
</protein>
<dbReference type="Pfam" id="PF02687">
    <property type="entry name" value="FtsX"/>
    <property type="match status" value="1"/>
</dbReference>
<dbReference type="EMBL" id="SDWW01000010">
    <property type="protein sequence ID" value="RYV51943.1"/>
    <property type="molecule type" value="Genomic_DNA"/>
</dbReference>
<comment type="subcellular location">
    <subcellularLocation>
        <location evidence="1">Cell membrane</location>
        <topology evidence="1">Multi-pass membrane protein</topology>
    </subcellularLocation>
</comment>
<accession>A0A4Q5N3U5</accession>
<feature type="transmembrane region" description="Helical" evidence="6">
    <location>
        <begin position="383"/>
        <end position="408"/>
    </location>
</feature>
<feature type="transmembrane region" description="Helical" evidence="6">
    <location>
        <begin position="466"/>
        <end position="485"/>
    </location>
</feature>
<keyword evidence="4 6" id="KW-1133">Transmembrane helix</keyword>
<proteinExistence type="predicted"/>
<keyword evidence="5 6" id="KW-0472">Membrane</keyword>
<feature type="transmembrane region" description="Helical" evidence="6">
    <location>
        <begin position="505"/>
        <end position="527"/>
    </location>
</feature>
<evidence type="ECO:0000256" key="5">
    <source>
        <dbReference type="ARBA" id="ARBA00023136"/>
    </source>
</evidence>
<feature type="transmembrane region" description="Helical" evidence="6">
    <location>
        <begin position="341"/>
        <end position="362"/>
    </location>
</feature>
<feature type="transmembrane region" description="Helical" evidence="6">
    <location>
        <begin position="837"/>
        <end position="862"/>
    </location>
</feature>
<dbReference type="OrthoDB" id="4812738at2"/>
<keyword evidence="2" id="KW-1003">Cell membrane</keyword>
<feature type="transmembrane region" description="Helical" evidence="6">
    <location>
        <begin position="779"/>
        <end position="804"/>
    </location>
</feature>
<evidence type="ECO:0000313" key="8">
    <source>
        <dbReference type="EMBL" id="RYV51943.1"/>
    </source>
</evidence>
<sequence>MNPRALVAGSARVAWRRSVTDRGLLLGVLALVVVTAFLGLTGPRLVATAADEAARAAVRDAGSRADVVATLGWSVGGGAEMSRDEAAVTKIQNAAGVLTDSLPREVRAVTGDPSAALVSGRVTLRSAQSAEGGAVARFVWLWRAGTVGVTWVEGAAPQASPAPVEEAPETADGGAPPVHLVEVGLTRAGADAVGAQVGDHLTIIGPTRGLAHVVVSGIYRPVDAADPLWTTVPGLLGPTAVGQAGASIPSLGLLLSDASLPDVDLALQRGAITTQYRFPADADSLVSDDVEPVRARVSALVANPAVLTLAGGSTPTVATEIDSVLGDHQAHLRGARAQASVLLVGLVAVGALTLLLAARLVVGRRQVLLAAERARGASVASVALRLALESVPLAVVGVGLGVLGSWLVDRTAPWTWWPGIAVALVAVLAVPVGGARVASTSWTGQRTPANRKDRDRLRGRRRARRTVVELSVVILALAATSAARGRGLQQTQTQDVDLLLAATPVLLAGAGCVVVLRAFPAVLRLLARAAASRRGLVPLVATARATRTGSLGLPLLTLTVALGLLVFSGVTAASTQRGEERAAIEVVGADVRLDGVVAPDILATLRAADGVTALASGTQVTGRTFNGDPAFKATLLAVDAAAYGTIAAAHDPRYAGELAHLDDPAGSDTRPRAVVSEALADEVAARGATVFVGGATIELDVVGTTDLGRPGEAFVIVDLAALAPFTVDPVEPDRTWVDGRGAAVAVAAAGDDLALTGVTVTDRAVWLAHLRDSPLVRSVVALLTVAALVLALYAAVALLLTVVATSTERGRTLSSLRTLGLDRGATWRITLGELAPLTTAGILTGAAIGLGVPLILTGALGLNQLTGEAGDTAVAITAGPFLLAVGASLLALVISVVVEAAVRRSENLGEVLRVGDR</sequence>
<evidence type="ECO:0000256" key="3">
    <source>
        <dbReference type="ARBA" id="ARBA00022692"/>
    </source>
</evidence>
<evidence type="ECO:0000256" key="6">
    <source>
        <dbReference type="SAM" id="Phobius"/>
    </source>
</evidence>
<dbReference type="RefSeq" id="WP_130101765.1">
    <property type="nucleotide sequence ID" value="NZ_SDWW01000010.1"/>
</dbReference>
<dbReference type="AlphaFoldDB" id="A0A4Q5N3U5"/>
<evidence type="ECO:0000259" key="7">
    <source>
        <dbReference type="Pfam" id="PF02687"/>
    </source>
</evidence>
<dbReference type="GO" id="GO:0005886">
    <property type="term" value="C:plasma membrane"/>
    <property type="evidence" value="ECO:0007669"/>
    <property type="project" value="UniProtKB-SubCell"/>
</dbReference>